<dbReference type="PRINTS" id="PR00413">
    <property type="entry name" value="HADHALOGNASE"/>
</dbReference>
<keyword evidence="2" id="KW-1185">Reference proteome</keyword>
<dbReference type="PANTHER" id="PTHR18901:SF38">
    <property type="entry name" value="PSEUDOURIDINE-5'-PHOSPHATASE"/>
    <property type="match status" value="1"/>
</dbReference>
<organism evidence="1 2">
    <name type="scientific">Viridibacterium curvum</name>
    <dbReference type="NCBI Taxonomy" id="1101404"/>
    <lineage>
        <taxon>Bacteria</taxon>
        <taxon>Pseudomonadati</taxon>
        <taxon>Pseudomonadota</taxon>
        <taxon>Betaproteobacteria</taxon>
        <taxon>Rhodocyclales</taxon>
        <taxon>Rhodocyclaceae</taxon>
        <taxon>Viridibacterium</taxon>
    </lineage>
</organism>
<dbReference type="InterPro" id="IPR036412">
    <property type="entry name" value="HAD-like_sf"/>
</dbReference>
<sequence length="221" mass="23969">MALQLRRPEAIIFDMDGLLLDSERVSLALFAQAAQELGVRWDAAVGLQMVGLNSRDSNGILLKAFGEDYPVDALRERFGELYEATITAGGIPCKPFVRELLARCEALRIPCAVATSTRRVRAEAKLIRAQLMPHFKALACGDEVVRGKPHPEIYELAASKIGAQPSRCLALEDSNAGVRAAVSASMQTVMVPDLLKPDLDIRRLGVPVVDSLKHVLVALDG</sequence>
<dbReference type="SFLD" id="SFLDS00003">
    <property type="entry name" value="Haloacid_Dehalogenase"/>
    <property type="match status" value="1"/>
</dbReference>
<gene>
    <name evidence="1" type="ORF">GCM10025770_18330</name>
</gene>
<dbReference type="SFLD" id="SFLDG01135">
    <property type="entry name" value="C1.5.6:_HAD__Beta-PGM__Phospha"/>
    <property type="match status" value="1"/>
</dbReference>
<dbReference type="Gene3D" id="1.10.150.240">
    <property type="entry name" value="Putative phosphatase, domain 2"/>
    <property type="match status" value="1"/>
</dbReference>
<dbReference type="SUPFAM" id="SSF56784">
    <property type="entry name" value="HAD-like"/>
    <property type="match status" value="1"/>
</dbReference>
<dbReference type="Gene3D" id="3.40.50.1000">
    <property type="entry name" value="HAD superfamily/HAD-like"/>
    <property type="match status" value="1"/>
</dbReference>
<dbReference type="InterPro" id="IPR023214">
    <property type="entry name" value="HAD_sf"/>
</dbReference>
<dbReference type="CDD" id="cd07505">
    <property type="entry name" value="HAD_BPGM-like"/>
    <property type="match status" value="1"/>
</dbReference>
<evidence type="ECO:0000313" key="2">
    <source>
        <dbReference type="Proteomes" id="UP001500547"/>
    </source>
</evidence>
<reference evidence="2" key="1">
    <citation type="journal article" date="2019" name="Int. J. Syst. Evol. Microbiol.">
        <title>The Global Catalogue of Microorganisms (GCM) 10K type strain sequencing project: providing services to taxonomists for standard genome sequencing and annotation.</title>
        <authorList>
            <consortium name="The Broad Institute Genomics Platform"/>
            <consortium name="The Broad Institute Genome Sequencing Center for Infectious Disease"/>
            <person name="Wu L."/>
            <person name="Ma J."/>
        </authorList>
    </citation>
    <scope>NUCLEOTIDE SEQUENCE [LARGE SCALE GENOMIC DNA]</scope>
    <source>
        <strain evidence="2">JCM 18715</strain>
    </source>
</reference>
<dbReference type="Pfam" id="PF00702">
    <property type="entry name" value="Hydrolase"/>
    <property type="match status" value="1"/>
</dbReference>
<protein>
    <submittedName>
        <fullName evidence="1">HAD family phosphatase</fullName>
    </submittedName>
</protein>
<dbReference type="PANTHER" id="PTHR18901">
    <property type="entry name" value="2-DEOXYGLUCOSE-6-PHOSPHATE PHOSPHATASE 2"/>
    <property type="match status" value="1"/>
</dbReference>
<dbReference type="InterPro" id="IPR023198">
    <property type="entry name" value="PGP-like_dom2"/>
</dbReference>
<accession>A0ABP9QML2</accession>
<evidence type="ECO:0000313" key="1">
    <source>
        <dbReference type="EMBL" id="GAA5164435.1"/>
    </source>
</evidence>
<dbReference type="RefSeq" id="WP_345532613.1">
    <property type="nucleotide sequence ID" value="NZ_BAABLD010000008.1"/>
</dbReference>
<dbReference type="SFLD" id="SFLDG01129">
    <property type="entry name" value="C1.5:_HAD__Beta-PGM__Phosphata"/>
    <property type="match status" value="1"/>
</dbReference>
<proteinExistence type="predicted"/>
<dbReference type="Proteomes" id="UP001500547">
    <property type="component" value="Unassembled WGS sequence"/>
</dbReference>
<dbReference type="EMBL" id="BAABLD010000008">
    <property type="protein sequence ID" value="GAA5164435.1"/>
    <property type="molecule type" value="Genomic_DNA"/>
</dbReference>
<dbReference type="InterPro" id="IPR006439">
    <property type="entry name" value="HAD-SF_hydro_IA"/>
</dbReference>
<dbReference type="NCBIfam" id="TIGR01509">
    <property type="entry name" value="HAD-SF-IA-v3"/>
    <property type="match status" value="1"/>
</dbReference>
<comment type="caution">
    <text evidence="1">The sequence shown here is derived from an EMBL/GenBank/DDBJ whole genome shotgun (WGS) entry which is preliminary data.</text>
</comment>
<name>A0ABP9QML2_9RHOO</name>